<evidence type="ECO:0000256" key="2">
    <source>
        <dbReference type="SAM" id="MobiDB-lite"/>
    </source>
</evidence>
<dbReference type="RefSeq" id="WP_248266106.1">
    <property type="nucleotide sequence ID" value="NZ_CP096034.1"/>
</dbReference>
<sequence length="77" mass="8934">MEYTNTPKPDDRSDNARKIQDNINNTKENMKEAEASMKFGNEQDRQNALAKNQRREESIAALESELRDEQAFNNTND</sequence>
<keyword evidence="1" id="KW-0749">Sporulation</keyword>
<comment type="similarity">
    <text evidence="1">Belongs to the Tlp family.</text>
</comment>
<feature type="region of interest" description="Disordered" evidence="2">
    <location>
        <begin position="1"/>
        <end position="56"/>
    </location>
</feature>
<dbReference type="EMBL" id="CP096034">
    <property type="protein sequence ID" value="UPM52750.1"/>
    <property type="molecule type" value="Genomic_DNA"/>
</dbReference>
<comment type="subcellular location">
    <subcellularLocation>
        <location evidence="1">Spore core</location>
    </subcellularLocation>
</comment>
<dbReference type="HAMAP" id="MF_01506">
    <property type="entry name" value="Tlp"/>
    <property type="match status" value="1"/>
</dbReference>
<accession>A0ABY4JI78</accession>
<proteinExistence type="evidence at transcript level"/>
<evidence type="ECO:0000313" key="4">
    <source>
        <dbReference type="Proteomes" id="UP000830639"/>
    </source>
</evidence>
<name>A0ABY4JI78_9BACI</name>
<evidence type="ECO:0000313" key="3">
    <source>
        <dbReference type="EMBL" id="UPM52750.1"/>
    </source>
</evidence>
<comment type="induction">
    <text evidence="1">Expressed only in the forespore compartment of sporulating cells.</text>
</comment>
<organism evidence="3 4">
    <name type="scientific">Gottfriedia acidiceleris</name>
    <dbReference type="NCBI Taxonomy" id="371036"/>
    <lineage>
        <taxon>Bacteria</taxon>
        <taxon>Bacillati</taxon>
        <taxon>Bacillota</taxon>
        <taxon>Bacilli</taxon>
        <taxon>Bacillales</taxon>
        <taxon>Bacillaceae</taxon>
        <taxon>Gottfriedia</taxon>
    </lineage>
</organism>
<dbReference type="Proteomes" id="UP000830639">
    <property type="component" value="Chromosome"/>
</dbReference>
<reference evidence="3 4" key="1">
    <citation type="submission" date="2022-04" db="EMBL/GenBank/DDBJ databases">
        <title>Mechanism of arsenic methylation and mitigation arsenic toxicity by Bacillus sp. LH14 from an Arsenic-Contaminated Paddy Soil.</title>
        <authorList>
            <person name="Wang D."/>
        </authorList>
    </citation>
    <scope>NUCLEOTIDE SEQUENCE [LARGE SCALE GENOMIC DNA]</scope>
    <source>
        <strain evidence="3 4">LH14</strain>
    </source>
</reference>
<feature type="compositionally biased region" description="Basic and acidic residues" evidence="2">
    <location>
        <begin position="28"/>
        <end position="45"/>
    </location>
</feature>
<protein>
    <recommendedName>
        <fullName evidence="1">Small, acid-soluble spore protein Tlp</fullName>
    </recommendedName>
</protein>
<dbReference type="InterPro" id="IPR017524">
    <property type="entry name" value="SASP_thioredoxin-like"/>
</dbReference>
<dbReference type="NCBIfam" id="TIGR03090">
    <property type="entry name" value="SASP_tlp"/>
    <property type="match status" value="1"/>
</dbReference>
<keyword evidence="4" id="KW-1185">Reference proteome</keyword>
<evidence type="ECO:0000256" key="1">
    <source>
        <dbReference type="HAMAP-Rule" id="MF_01506"/>
    </source>
</evidence>
<gene>
    <name evidence="1 3" type="primary">tlp</name>
    <name evidence="3" type="ORF">MY490_13000</name>
</gene>
<feature type="compositionally biased region" description="Basic and acidic residues" evidence="2">
    <location>
        <begin position="8"/>
        <end position="20"/>
    </location>
</feature>
<dbReference type="Pfam" id="PF19824">
    <property type="entry name" value="Tlp"/>
    <property type="match status" value="1"/>
</dbReference>